<feature type="active site" evidence="14">
    <location>
        <position position="258"/>
    </location>
</feature>
<organism evidence="18 19">
    <name type="scientific">Filobasidium floriforme</name>
    <dbReference type="NCBI Taxonomy" id="5210"/>
    <lineage>
        <taxon>Eukaryota</taxon>
        <taxon>Fungi</taxon>
        <taxon>Dikarya</taxon>
        <taxon>Basidiomycota</taxon>
        <taxon>Agaricomycotina</taxon>
        <taxon>Tremellomycetes</taxon>
        <taxon>Filobasidiales</taxon>
        <taxon>Filobasidiaceae</taxon>
        <taxon>Filobasidium</taxon>
    </lineage>
</organism>
<evidence type="ECO:0000256" key="9">
    <source>
        <dbReference type="ARBA" id="ARBA00022801"/>
    </source>
</evidence>
<keyword evidence="9" id="KW-0378">Hydrolase</keyword>
<evidence type="ECO:0000256" key="6">
    <source>
        <dbReference type="ARBA" id="ARBA00022554"/>
    </source>
</evidence>
<comment type="caution">
    <text evidence="18">The sequence shown here is derived from an EMBL/GenBank/DDBJ whole genome shotgun (WGS) entry which is preliminary data.</text>
</comment>
<comment type="subcellular location">
    <subcellularLocation>
        <location evidence="2">Cytoplasm</location>
    </subcellularLocation>
    <subcellularLocation>
        <location evidence="1">Vacuole lumen</location>
    </subcellularLocation>
</comment>
<dbReference type="GO" id="GO:0033897">
    <property type="term" value="F:ribonuclease T2 activity"/>
    <property type="evidence" value="ECO:0007669"/>
    <property type="project" value="UniProtKB-EC"/>
</dbReference>
<evidence type="ECO:0000256" key="2">
    <source>
        <dbReference type="ARBA" id="ARBA00004496"/>
    </source>
</evidence>
<dbReference type="GO" id="GO:0003723">
    <property type="term" value="F:RNA binding"/>
    <property type="evidence" value="ECO:0007669"/>
    <property type="project" value="InterPro"/>
</dbReference>
<keyword evidence="12" id="KW-0456">Lyase</keyword>
<feature type="active site" evidence="14">
    <location>
        <position position="196"/>
    </location>
</feature>
<dbReference type="GO" id="GO:0005576">
    <property type="term" value="C:extracellular region"/>
    <property type="evidence" value="ECO:0007669"/>
    <property type="project" value="TreeGrafter"/>
</dbReference>
<evidence type="ECO:0000256" key="7">
    <source>
        <dbReference type="ARBA" id="ARBA00022722"/>
    </source>
</evidence>
<dbReference type="CDD" id="cd01061">
    <property type="entry name" value="RNase_T2_euk"/>
    <property type="match status" value="1"/>
</dbReference>
<dbReference type="InterPro" id="IPR036430">
    <property type="entry name" value="RNase_T2-like_sf"/>
</dbReference>
<dbReference type="InterPro" id="IPR001568">
    <property type="entry name" value="RNase_T2-like"/>
</dbReference>
<dbReference type="InterPro" id="IPR033130">
    <property type="entry name" value="RNase_T2_His_AS_2"/>
</dbReference>
<feature type="domain" description="RNase T2-like C-terminal" evidence="17">
    <location>
        <begin position="415"/>
        <end position="515"/>
    </location>
</feature>
<evidence type="ECO:0000256" key="8">
    <source>
        <dbReference type="ARBA" id="ARBA00022729"/>
    </source>
</evidence>
<proteinExistence type="inferred from homology"/>
<feature type="signal peptide" evidence="16">
    <location>
        <begin position="1"/>
        <end position="21"/>
    </location>
</feature>
<comment type="function">
    <text evidence="13">Rnase which modulates cell survival under stress conditions. Released from the vacuole to the cytoplasm during stress to promote tRNA and rRNA cleavage and to activate separately a downstream pathway that promotes cell death. Involved in cell size, vacuolar morphology and growth at high temperatures and high salt concentration.</text>
</comment>
<dbReference type="Gene3D" id="3.90.730.10">
    <property type="entry name" value="Ribonuclease T2-like"/>
    <property type="match status" value="1"/>
</dbReference>
<dbReference type="Pfam" id="PF00445">
    <property type="entry name" value="Ribonuclease_T2"/>
    <property type="match status" value="1"/>
</dbReference>
<feature type="chain" id="PRO_5035435038" description="ribonuclease T2" evidence="16">
    <location>
        <begin position="22"/>
        <end position="521"/>
    </location>
</feature>
<dbReference type="InterPro" id="IPR057328">
    <property type="entry name" value="RNaseT2L_C"/>
</dbReference>
<evidence type="ECO:0000256" key="11">
    <source>
        <dbReference type="ARBA" id="ARBA00023180"/>
    </source>
</evidence>
<keyword evidence="7" id="KW-0540">Nuclease</keyword>
<keyword evidence="19" id="KW-1185">Reference proteome</keyword>
<evidence type="ECO:0000256" key="3">
    <source>
        <dbReference type="ARBA" id="ARBA00007469"/>
    </source>
</evidence>
<evidence type="ECO:0000256" key="16">
    <source>
        <dbReference type="SAM" id="SignalP"/>
    </source>
</evidence>
<dbReference type="PANTHER" id="PTHR11240:SF22">
    <property type="entry name" value="RIBONUCLEASE T2"/>
    <property type="match status" value="1"/>
</dbReference>
<keyword evidence="10" id="KW-1015">Disulfide bond</keyword>
<keyword evidence="5" id="KW-0963">Cytoplasm</keyword>
<evidence type="ECO:0000256" key="12">
    <source>
        <dbReference type="ARBA" id="ARBA00023239"/>
    </source>
</evidence>
<protein>
    <recommendedName>
        <fullName evidence="4">ribonuclease T2</fullName>
        <ecNumber evidence="4">4.6.1.19</ecNumber>
    </recommendedName>
</protein>
<dbReference type="InterPro" id="IPR033697">
    <property type="entry name" value="Ribonuclease_T2_eukaryotic"/>
</dbReference>
<dbReference type="SUPFAM" id="SSF55895">
    <property type="entry name" value="Ribonuclease Rh-like"/>
    <property type="match status" value="1"/>
</dbReference>
<dbReference type="EMBL" id="JABELV010000014">
    <property type="protein sequence ID" value="KAG7570970.1"/>
    <property type="molecule type" value="Genomic_DNA"/>
</dbReference>
<dbReference type="AlphaFoldDB" id="A0A8K0NQC9"/>
<dbReference type="Proteomes" id="UP000812966">
    <property type="component" value="Unassembled WGS sequence"/>
</dbReference>
<evidence type="ECO:0000256" key="1">
    <source>
        <dbReference type="ARBA" id="ARBA00004410"/>
    </source>
</evidence>
<dbReference type="Pfam" id="PF25488">
    <property type="entry name" value="RNaseT2L_C"/>
    <property type="match status" value="1"/>
</dbReference>
<evidence type="ECO:0000256" key="5">
    <source>
        <dbReference type="ARBA" id="ARBA00022490"/>
    </source>
</evidence>
<keyword evidence="11" id="KW-0325">Glycoprotein</keyword>
<dbReference type="PANTHER" id="PTHR11240">
    <property type="entry name" value="RIBONUCLEASE T2"/>
    <property type="match status" value="1"/>
</dbReference>
<dbReference type="GO" id="GO:0016787">
    <property type="term" value="F:hydrolase activity"/>
    <property type="evidence" value="ECO:0007669"/>
    <property type="project" value="UniProtKB-KW"/>
</dbReference>
<dbReference type="GO" id="GO:0005775">
    <property type="term" value="C:vacuolar lumen"/>
    <property type="evidence" value="ECO:0007669"/>
    <property type="project" value="UniProtKB-SubCell"/>
</dbReference>
<reference evidence="18" key="1">
    <citation type="submission" date="2020-04" db="EMBL/GenBank/DDBJ databases">
        <title>Analysis of mating type loci in Filobasidium floriforme.</title>
        <authorList>
            <person name="Nowrousian M."/>
        </authorList>
    </citation>
    <scope>NUCLEOTIDE SEQUENCE</scope>
    <source>
        <strain evidence="18">CBS 6242</strain>
    </source>
</reference>
<gene>
    <name evidence="18" type="ORF">FFLO_01064</name>
</gene>
<evidence type="ECO:0000256" key="14">
    <source>
        <dbReference type="PIRSR" id="PIRSR633697-1"/>
    </source>
</evidence>
<evidence type="ECO:0000313" key="19">
    <source>
        <dbReference type="Proteomes" id="UP000812966"/>
    </source>
</evidence>
<evidence type="ECO:0000313" key="18">
    <source>
        <dbReference type="EMBL" id="KAG7570970.1"/>
    </source>
</evidence>
<evidence type="ECO:0000256" key="4">
    <source>
        <dbReference type="ARBA" id="ARBA00012571"/>
    </source>
</evidence>
<sequence>MRSSHFLSLFAVLLVLGLANAAPHAAAQLESSHKLESRTIGHIWSALELFLYRLTHGGQYPPGYGQAPVTSTSTTAVIPTKTSTTVAQSSAQASTTAIISSTAVPTTVISTPVTSASSTIATSTSASTSSALDPAATGLTVCSAQSLDSFPLSCSSAASAGVDTCCTESPGGHLLLTEFWNTGKDSVGPNTTWTVHVMAVDNCDGSYESYCDPARELQNVTAVIEASGDQDLFGYMNALWKSNTGDDESFWEHEFNKHGTCLSTLEPKCFNDFQPQQDAVSYFRKTVATHKTLLTYETLASAGILPSLTQTYTLEQVQGALEKQHGGGVNVNCDGSVFEEVWYHYVSQGSIADGNLVPAPLVGSKSTCPSTGIKYYPKYSTIPAEQPVGSPGGGKIVDGGKVFLYTGPSTDYVAQKNYLTSTGKWYASGTPAGYTLKAVEGGSYTLTTSKGPCAVDGTTKLFSCGAEVTKGSEFVFAADGTLTLGGSGAFSAAQTPSGQNQILVYQNSDNAVKLVIVGIAQ</sequence>
<accession>A0A8K0NQC9</accession>
<name>A0A8K0NQC9_9TREE</name>
<feature type="active site" evidence="14">
    <location>
        <position position="254"/>
    </location>
</feature>
<keyword evidence="6" id="KW-0926">Vacuole</keyword>
<comment type="similarity">
    <text evidence="3 15">Belongs to the RNase T2 family.</text>
</comment>
<evidence type="ECO:0000256" key="13">
    <source>
        <dbReference type="ARBA" id="ARBA00025494"/>
    </source>
</evidence>
<dbReference type="EC" id="4.6.1.19" evidence="4"/>
<keyword evidence="8 16" id="KW-0732">Signal</keyword>
<dbReference type="PROSITE" id="PS00531">
    <property type="entry name" value="RNASE_T2_2"/>
    <property type="match status" value="1"/>
</dbReference>
<evidence type="ECO:0000256" key="10">
    <source>
        <dbReference type="ARBA" id="ARBA00023157"/>
    </source>
</evidence>
<dbReference type="GO" id="GO:0006401">
    <property type="term" value="P:RNA catabolic process"/>
    <property type="evidence" value="ECO:0007669"/>
    <property type="project" value="TreeGrafter"/>
</dbReference>
<evidence type="ECO:0000259" key="17">
    <source>
        <dbReference type="Pfam" id="PF25488"/>
    </source>
</evidence>
<evidence type="ECO:0000256" key="15">
    <source>
        <dbReference type="RuleBase" id="RU004328"/>
    </source>
</evidence>